<dbReference type="OrthoDB" id="3723918at2"/>
<keyword evidence="3" id="KW-1185">Reference proteome</keyword>
<dbReference type="RefSeq" id="WP_092606246.1">
    <property type="nucleotide sequence ID" value="NZ_FMYF01000002.1"/>
</dbReference>
<dbReference type="AlphaFoldDB" id="A0A1G6GE95"/>
<evidence type="ECO:0000259" key="1">
    <source>
        <dbReference type="Pfam" id="PF24740"/>
    </source>
</evidence>
<gene>
    <name evidence="2" type="ORF">GA0111570_102116</name>
</gene>
<name>A0A1G6GE95_9ACTN</name>
<dbReference type="Proteomes" id="UP000199086">
    <property type="component" value="Unassembled WGS sequence"/>
</dbReference>
<feature type="domain" description="DUF7691" evidence="1">
    <location>
        <begin position="20"/>
        <end position="229"/>
    </location>
</feature>
<evidence type="ECO:0000313" key="2">
    <source>
        <dbReference type="EMBL" id="SDB80328.1"/>
    </source>
</evidence>
<proteinExistence type="predicted"/>
<accession>A0A1G6GE95</accession>
<protein>
    <recommendedName>
        <fullName evidence="1">DUF7691 domain-containing protein</fullName>
    </recommendedName>
</protein>
<dbReference type="EMBL" id="FMYF01000002">
    <property type="protein sequence ID" value="SDB80328.1"/>
    <property type="molecule type" value="Genomic_DNA"/>
</dbReference>
<dbReference type="Pfam" id="PF24740">
    <property type="entry name" value="DUF7691"/>
    <property type="match status" value="1"/>
</dbReference>
<dbReference type="InterPro" id="IPR056108">
    <property type="entry name" value="DUF7691"/>
</dbReference>
<organism evidence="2 3">
    <name type="scientific">Raineyella antarctica</name>
    <dbReference type="NCBI Taxonomy" id="1577474"/>
    <lineage>
        <taxon>Bacteria</taxon>
        <taxon>Bacillati</taxon>
        <taxon>Actinomycetota</taxon>
        <taxon>Actinomycetes</taxon>
        <taxon>Propionibacteriales</taxon>
        <taxon>Propionibacteriaceae</taxon>
        <taxon>Raineyella</taxon>
    </lineage>
</organism>
<reference evidence="2 3" key="1">
    <citation type="submission" date="2016-06" db="EMBL/GenBank/DDBJ databases">
        <authorList>
            <person name="Olsen C.W."/>
            <person name="Carey S."/>
            <person name="Hinshaw L."/>
            <person name="Karasin A.I."/>
        </authorList>
    </citation>
    <scope>NUCLEOTIDE SEQUENCE [LARGE SCALE GENOMIC DNA]</scope>
    <source>
        <strain evidence="2 3">LZ-22</strain>
    </source>
</reference>
<sequence>MAQPARVGEPLGAGSSGGELRLYALGIDEVRDLFGAPEQRRAELRTLAHRALGLEPPPQRTRLWAALFRNDPHRPTTTDPDQPSNEDVEAMLAGRYAPPERNAARWRLTETLVSALAHDRLRVAADPALVEATDFALACLGAPAALGIRTLVDTPAMLPLPPLPGVRIGYVRGAMAEAMAQTYATHAPQLKEPAPRALVAELAAWLAHYPEWAARAAHGGRPAPDLLTFAFA</sequence>
<evidence type="ECO:0000313" key="3">
    <source>
        <dbReference type="Proteomes" id="UP000199086"/>
    </source>
</evidence>